<dbReference type="AlphaFoldDB" id="M5FYF4"/>
<dbReference type="InterPro" id="IPR011047">
    <property type="entry name" value="Quinoprotein_ADH-like_sf"/>
</dbReference>
<dbReference type="GO" id="GO:0003723">
    <property type="term" value="F:RNA binding"/>
    <property type="evidence" value="ECO:0007669"/>
    <property type="project" value="TreeGrafter"/>
</dbReference>
<dbReference type="GO" id="GO:0034455">
    <property type="term" value="C:t-UTP complex"/>
    <property type="evidence" value="ECO:0007669"/>
    <property type="project" value="TreeGrafter"/>
</dbReference>
<dbReference type="STRING" id="1858805.M5FYF4"/>
<evidence type="ECO:0000256" key="1">
    <source>
        <dbReference type="PROSITE-ProRule" id="PRU00221"/>
    </source>
</evidence>
<dbReference type="PROSITE" id="PS50082">
    <property type="entry name" value="WD_REPEATS_2"/>
    <property type="match status" value="1"/>
</dbReference>
<feature type="region of interest" description="Disordered" evidence="2">
    <location>
        <begin position="202"/>
        <end position="233"/>
    </location>
</feature>
<dbReference type="SUPFAM" id="SSF50998">
    <property type="entry name" value="Quinoprotein alcohol dehydrogenase-like"/>
    <property type="match status" value="1"/>
</dbReference>
<keyword evidence="1" id="KW-0853">WD repeat</keyword>
<dbReference type="Pfam" id="PF00400">
    <property type="entry name" value="WD40"/>
    <property type="match status" value="1"/>
</dbReference>
<dbReference type="InterPro" id="IPR001680">
    <property type="entry name" value="WD40_rpt"/>
</dbReference>
<feature type="compositionally biased region" description="Acidic residues" evidence="2">
    <location>
        <begin position="214"/>
        <end position="230"/>
    </location>
</feature>
<accession>M5FYF4</accession>
<sequence>MDEPRSVRVHRCRFIDWTPRAITAIAFPPRALPTPSKGKQPEKETEIKPGYMAVGRANGNIELYNWAGEGAAQAWILHATLYGPAGSKVDNLIFTLRHPDSLSLTPWDTPPLFSLRLFSTTSGSELYEWSLSSLSITRTLPSGGGSIWSLAANPASTKLAMGCEDGGVRVVDLREGELALERRFDRVKPRLLSLAWGPPVLKPKADKRTTNEKESDEDDDDEDEEEEDPWGDTFLITGCSDSSLRKWDVRTGRMLGRLTLDKTRNEPTLAWAVGVLPDGTVVSGDSMGAVKFWDSGTGTQLQSLASHQADVLALIIGPNGRTVYTTGVDQKITEHTLVSLPHQPARWVQTTSRRLHAHDVRALSIFPPMLPHPKGAVTLTCPVLVSGGLDLAPVLTPAAPVQKTDAHGAGAVANLLKTSKAATWAESWHRRLPYTRRGEMSVLRKRGWVVCRREQAVGIWYLKTVSEGEEGGWDKVLEMELAGQGNLVCIAVGEPGDSQPAWLAVSDGGEVKLWQLLGEGHPLISKQKEDIRPKRVKSFIPTVVEQLADSEGTLGASALVFTPSASHLLVATTPSCQPGSTILFLDVADLSVVARLTPPKSANAESWISEIVVSSDGHYCASLGVAGLINIYDLRTLKHYATLPSFPSHPTALTFLPTSPALLVIVLANNTLHSYSLQYRRLDDVTKRSCAALSARLGMRHDPILGLSTRSKPEGEGEVFIWGSSWVCRADLMADASSTVDEPSTHRKRKRTGNPDAFNLALQSAEEIPPLRVETRYKYICLVDFVGGTKSRAEDAMEVDEDGPMKEAQEDEMKEMMVVVERPVADVLTEGPGAFNRKKFGT</sequence>
<organism evidence="3 4">
    <name type="scientific">Dacryopinax primogenitus (strain DJM 731)</name>
    <name type="common">Brown rot fungus</name>
    <dbReference type="NCBI Taxonomy" id="1858805"/>
    <lineage>
        <taxon>Eukaryota</taxon>
        <taxon>Fungi</taxon>
        <taxon>Dikarya</taxon>
        <taxon>Basidiomycota</taxon>
        <taxon>Agaricomycotina</taxon>
        <taxon>Dacrymycetes</taxon>
        <taxon>Dacrymycetales</taxon>
        <taxon>Dacrymycetaceae</taxon>
        <taxon>Dacryopinax</taxon>
    </lineage>
</organism>
<dbReference type="RefSeq" id="XP_040625479.1">
    <property type="nucleotide sequence ID" value="XM_040767575.1"/>
</dbReference>
<dbReference type="InterPro" id="IPR046351">
    <property type="entry name" value="UTP4"/>
</dbReference>
<name>M5FYF4_DACPD</name>
<dbReference type="GO" id="GO:0032040">
    <property type="term" value="C:small-subunit processome"/>
    <property type="evidence" value="ECO:0007669"/>
    <property type="project" value="TreeGrafter"/>
</dbReference>
<dbReference type="HOGENOM" id="CLU_002392_2_0_1"/>
<gene>
    <name evidence="3" type="ORF">DACRYDRAFT_101685</name>
</gene>
<evidence type="ECO:0000313" key="3">
    <source>
        <dbReference type="EMBL" id="EJT98581.1"/>
    </source>
</evidence>
<proteinExistence type="predicted"/>
<evidence type="ECO:0000256" key="2">
    <source>
        <dbReference type="SAM" id="MobiDB-lite"/>
    </source>
</evidence>
<dbReference type="OrthoDB" id="8883818at2759"/>
<dbReference type="InterPro" id="IPR015943">
    <property type="entry name" value="WD40/YVTN_repeat-like_dom_sf"/>
</dbReference>
<feature type="repeat" description="WD" evidence="1">
    <location>
        <begin position="234"/>
        <end position="257"/>
    </location>
</feature>
<dbReference type="GO" id="GO:0030686">
    <property type="term" value="C:90S preribosome"/>
    <property type="evidence" value="ECO:0007669"/>
    <property type="project" value="InterPro"/>
</dbReference>
<feature type="compositionally biased region" description="Basic and acidic residues" evidence="2">
    <location>
        <begin position="203"/>
        <end position="213"/>
    </location>
</feature>
<dbReference type="Proteomes" id="UP000030653">
    <property type="component" value="Unassembled WGS sequence"/>
</dbReference>
<dbReference type="PANTHER" id="PTHR44163">
    <property type="entry name" value="U3 SMALL NUCLEOLAR RNA-ASSOCIATED PROTEIN 4 HOMOLOG"/>
    <property type="match status" value="1"/>
</dbReference>
<dbReference type="GO" id="GO:0000462">
    <property type="term" value="P:maturation of SSU-rRNA from tricistronic rRNA transcript (SSU-rRNA, 5.8S rRNA, LSU-rRNA)"/>
    <property type="evidence" value="ECO:0007669"/>
    <property type="project" value="InterPro"/>
</dbReference>
<dbReference type="GeneID" id="63682637"/>
<dbReference type="OMA" id="STYITEW"/>
<dbReference type="PANTHER" id="PTHR44163:SF1">
    <property type="entry name" value="U3 SMALL NUCLEOLAR RNA-ASSOCIATED PROTEIN 4 HOMOLOG"/>
    <property type="match status" value="1"/>
</dbReference>
<dbReference type="SMART" id="SM00320">
    <property type="entry name" value="WD40"/>
    <property type="match status" value="6"/>
</dbReference>
<evidence type="ECO:0000313" key="4">
    <source>
        <dbReference type="Proteomes" id="UP000030653"/>
    </source>
</evidence>
<reference evidence="3 4" key="1">
    <citation type="journal article" date="2012" name="Science">
        <title>The Paleozoic origin of enzymatic lignin decomposition reconstructed from 31 fungal genomes.</title>
        <authorList>
            <person name="Floudas D."/>
            <person name="Binder M."/>
            <person name="Riley R."/>
            <person name="Barry K."/>
            <person name="Blanchette R.A."/>
            <person name="Henrissat B."/>
            <person name="Martinez A.T."/>
            <person name="Otillar R."/>
            <person name="Spatafora J.W."/>
            <person name="Yadav J.S."/>
            <person name="Aerts A."/>
            <person name="Benoit I."/>
            <person name="Boyd A."/>
            <person name="Carlson A."/>
            <person name="Copeland A."/>
            <person name="Coutinho P.M."/>
            <person name="de Vries R.P."/>
            <person name="Ferreira P."/>
            <person name="Findley K."/>
            <person name="Foster B."/>
            <person name="Gaskell J."/>
            <person name="Glotzer D."/>
            <person name="Gorecki P."/>
            <person name="Heitman J."/>
            <person name="Hesse C."/>
            <person name="Hori C."/>
            <person name="Igarashi K."/>
            <person name="Jurgens J.A."/>
            <person name="Kallen N."/>
            <person name="Kersten P."/>
            <person name="Kohler A."/>
            <person name="Kuees U."/>
            <person name="Kumar T.K.A."/>
            <person name="Kuo A."/>
            <person name="LaButti K."/>
            <person name="Larrondo L.F."/>
            <person name="Lindquist E."/>
            <person name="Ling A."/>
            <person name="Lombard V."/>
            <person name="Lucas S."/>
            <person name="Lundell T."/>
            <person name="Martin R."/>
            <person name="McLaughlin D.J."/>
            <person name="Morgenstern I."/>
            <person name="Morin E."/>
            <person name="Murat C."/>
            <person name="Nagy L.G."/>
            <person name="Nolan M."/>
            <person name="Ohm R.A."/>
            <person name="Patyshakuliyeva A."/>
            <person name="Rokas A."/>
            <person name="Ruiz-Duenas F.J."/>
            <person name="Sabat G."/>
            <person name="Salamov A."/>
            <person name="Samejima M."/>
            <person name="Schmutz J."/>
            <person name="Slot J.C."/>
            <person name="St John F."/>
            <person name="Stenlid J."/>
            <person name="Sun H."/>
            <person name="Sun S."/>
            <person name="Syed K."/>
            <person name="Tsang A."/>
            <person name="Wiebenga A."/>
            <person name="Young D."/>
            <person name="Pisabarro A."/>
            <person name="Eastwood D.C."/>
            <person name="Martin F."/>
            <person name="Cullen D."/>
            <person name="Grigoriev I.V."/>
            <person name="Hibbett D.S."/>
        </authorList>
    </citation>
    <scope>NUCLEOTIDE SEQUENCE [LARGE SCALE GENOMIC DNA]</scope>
    <source>
        <strain evidence="3 4">DJM-731 SS1</strain>
    </source>
</reference>
<dbReference type="EMBL" id="JH795872">
    <property type="protein sequence ID" value="EJT98581.1"/>
    <property type="molecule type" value="Genomic_DNA"/>
</dbReference>
<protein>
    <submittedName>
        <fullName evidence="3">WD40 repeat-like protein</fullName>
    </submittedName>
</protein>
<dbReference type="Gene3D" id="2.130.10.10">
    <property type="entry name" value="YVTN repeat-like/Quinoprotein amine dehydrogenase"/>
    <property type="match status" value="3"/>
</dbReference>
<keyword evidence="4" id="KW-1185">Reference proteome</keyword>